<gene>
    <name evidence="1" type="ORF">Scep_027725</name>
</gene>
<dbReference type="AlphaFoldDB" id="A0AAP0EFY9"/>
<evidence type="ECO:0000313" key="1">
    <source>
        <dbReference type="EMBL" id="KAK9088643.1"/>
    </source>
</evidence>
<comment type="caution">
    <text evidence="1">The sequence shown here is derived from an EMBL/GenBank/DDBJ whole genome shotgun (WGS) entry which is preliminary data.</text>
</comment>
<sequence length="81" mass="9657">MDLEAYRRRLKRDEDCLRCDMASLLMWYRVATQDWLRQLETADVASPNWLEHPVRNSTRSAQRVFRGKLSGIRSLQVNTQF</sequence>
<reference evidence="1 2" key="1">
    <citation type="submission" date="2024-01" db="EMBL/GenBank/DDBJ databases">
        <title>Genome assemblies of Stephania.</title>
        <authorList>
            <person name="Yang L."/>
        </authorList>
    </citation>
    <scope>NUCLEOTIDE SEQUENCE [LARGE SCALE GENOMIC DNA]</scope>
    <source>
        <strain evidence="1">JXDWG</strain>
        <tissue evidence="1">Leaf</tissue>
    </source>
</reference>
<proteinExistence type="predicted"/>
<evidence type="ECO:0000313" key="2">
    <source>
        <dbReference type="Proteomes" id="UP001419268"/>
    </source>
</evidence>
<keyword evidence="2" id="KW-1185">Reference proteome</keyword>
<protein>
    <submittedName>
        <fullName evidence="1">Uncharacterized protein</fullName>
    </submittedName>
</protein>
<dbReference type="Proteomes" id="UP001419268">
    <property type="component" value="Unassembled WGS sequence"/>
</dbReference>
<name>A0AAP0EFY9_9MAGN</name>
<accession>A0AAP0EFY9</accession>
<dbReference type="EMBL" id="JBBNAG010000012">
    <property type="protein sequence ID" value="KAK9088643.1"/>
    <property type="molecule type" value="Genomic_DNA"/>
</dbReference>
<organism evidence="1 2">
    <name type="scientific">Stephania cephalantha</name>
    <dbReference type="NCBI Taxonomy" id="152367"/>
    <lineage>
        <taxon>Eukaryota</taxon>
        <taxon>Viridiplantae</taxon>
        <taxon>Streptophyta</taxon>
        <taxon>Embryophyta</taxon>
        <taxon>Tracheophyta</taxon>
        <taxon>Spermatophyta</taxon>
        <taxon>Magnoliopsida</taxon>
        <taxon>Ranunculales</taxon>
        <taxon>Menispermaceae</taxon>
        <taxon>Menispermoideae</taxon>
        <taxon>Cissampelideae</taxon>
        <taxon>Stephania</taxon>
    </lineage>
</organism>